<dbReference type="Proteomes" id="UP000568106">
    <property type="component" value="Unassembled WGS sequence"/>
</dbReference>
<keyword evidence="2" id="KW-1185">Reference proteome</keyword>
<organism evidence="1 2">
    <name type="scientific">Tunturiibacter empetritectus</name>
    <dbReference type="NCBI Taxonomy" id="3069691"/>
    <lineage>
        <taxon>Bacteria</taxon>
        <taxon>Pseudomonadati</taxon>
        <taxon>Acidobacteriota</taxon>
        <taxon>Terriglobia</taxon>
        <taxon>Terriglobales</taxon>
        <taxon>Acidobacteriaceae</taxon>
        <taxon>Tunturiibacter</taxon>
    </lineage>
</organism>
<dbReference type="AlphaFoldDB" id="A0A7W8IGN7"/>
<gene>
    <name evidence="1" type="ORF">HDF09_001523</name>
</gene>
<proteinExistence type="predicted"/>
<comment type="caution">
    <text evidence="1">The sequence shown here is derived from an EMBL/GenBank/DDBJ whole genome shotgun (WGS) entry which is preliminary data.</text>
</comment>
<evidence type="ECO:0000313" key="2">
    <source>
        <dbReference type="Proteomes" id="UP000568106"/>
    </source>
</evidence>
<protein>
    <recommendedName>
        <fullName evidence="3">HEAT repeat domain-containing protein</fullName>
    </recommendedName>
</protein>
<sequence length="120" mass="13008">MIASIQLFDAGDDGCVNGVIDVLSSTSDHSIRSSAMDFLTKAKTSISSEQRTLLAVGLRNSLKDQIPAIRKQASGCIAFFEVRDAKESLEDAIGKETDSSTLTKMRGDLRTLESTDHKNQ</sequence>
<reference evidence="1" key="1">
    <citation type="submission" date="2020-08" db="EMBL/GenBank/DDBJ databases">
        <title>Genomic Encyclopedia of Type Strains, Phase IV (KMG-V): Genome sequencing to study the core and pangenomes of soil and plant-associated prokaryotes.</title>
        <authorList>
            <person name="Whitman W."/>
        </authorList>
    </citation>
    <scope>NUCLEOTIDE SEQUENCE [LARGE SCALE GENOMIC DNA]</scope>
    <source>
        <strain evidence="1">M8UP27</strain>
    </source>
</reference>
<name>A0A7W8IGN7_9BACT</name>
<evidence type="ECO:0000313" key="1">
    <source>
        <dbReference type="EMBL" id="MBB5316854.1"/>
    </source>
</evidence>
<accession>A0A7W8IGN7</accession>
<evidence type="ECO:0008006" key="3">
    <source>
        <dbReference type="Google" id="ProtNLM"/>
    </source>
</evidence>
<dbReference type="EMBL" id="JACHDY010000002">
    <property type="protein sequence ID" value="MBB5316854.1"/>
    <property type="molecule type" value="Genomic_DNA"/>
</dbReference>